<organism evidence="3 4">
    <name type="scientific">Marinitoga aeolica</name>
    <dbReference type="NCBI Taxonomy" id="2809031"/>
    <lineage>
        <taxon>Bacteria</taxon>
        <taxon>Thermotogati</taxon>
        <taxon>Thermotogota</taxon>
        <taxon>Thermotogae</taxon>
        <taxon>Petrotogales</taxon>
        <taxon>Petrotogaceae</taxon>
        <taxon>Marinitoga</taxon>
    </lineage>
</organism>
<reference evidence="3 4" key="1">
    <citation type="submission" date="2021-02" db="EMBL/GenBank/DDBJ databases">
        <title>Characterization of Marinitoga sp. nov. str. BP5-C20A.</title>
        <authorList>
            <person name="Erauso G."/>
            <person name="Postec A."/>
        </authorList>
    </citation>
    <scope>NUCLEOTIDE SEQUENCE [LARGE SCALE GENOMIC DNA]</scope>
    <source>
        <strain evidence="3 4">BP5-C20A</strain>
    </source>
</reference>
<evidence type="ECO:0000313" key="4">
    <source>
        <dbReference type="Proteomes" id="UP001232493"/>
    </source>
</evidence>
<dbReference type="Gene3D" id="3.40.50.720">
    <property type="entry name" value="NAD(P)-binding Rossmann-like Domain"/>
    <property type="match status" value="1"/>
</dbReference>
<feature type="domain" description="Prephenate/arogenate dehydrogenase" evidence="2">
    <location>
        <begin position="5"/>
        <end position="265"/>
    </location>
</feature>
<dbReference type="PANTHER" id="PTHR21363:SF0">
    <property type="entry name" value="PREPHENATE DEHYDROGENASE [NADP(+)]"/>
    <property type="match status" value="1"/>
</dbReference>
<keyword evidence="1" id="KW-0560">Oxidoreductase</keyword>
<dbReference type="RefSeq" id="WP_280998312.1">
    <property type="nucleotide sequence ID" value="NZ_CP069362.1"/>
</dbReference>
<proteinExistence type="predicted"/>
<dbReference type="Proteomes" id="UP001232493">
    <property type="component" value="Chromosome"/>
</dbReference>
<evidence type="ECO:0000256" key="1">
    <source>
        <dbReference type="ARBA" id="ARBA00023002"/>
    </source>
</evidence>
<dbReference type="InterPro" id="IPR046826">
    <property type="entry name" value="PDH_N"/>
</dbReference>
<sequence length="265" mass="30543">MLENKRLLIIGHGRMGKWFAKELSKINNIEIMVYDIKNQDFQKSRNYVITNDLKKVSEFNPSFILNCAPLSNTIDAFENIVENINNKKNIVFGDIASIKNDVKKFYQLHNLKYVSFHPMFGPTFANMGNLKGENVIFISGSENNYLEFFKSFFTKYNLKIHTLSFDEHDKMMAYSLSVPFISSLVFAGRVDKTIVPGTTFAKHLSIAKGVLMEDTNLISEILFNSLTVEEIGRINSNLEYLKHIIMTKDKEELEKFLSKLRNNVL</sequence>
<accession>A0ABY8PPL0</accession>
<dbReference type="SUPFAM" id="SSF48179">
    <property type="entry name" value="6-phosphogluconate dehydrogenase C-terminal domain-like"/>
    <property type="match status" value="1"/>
</dbReference>
<dbReference type="InterPro" id="IPR036291">
    <property type="entry name" value="NAD(P)-bd_dom_sf"/>
</dbReference>
<dbReference type="PANTHER" id="PTHR21363">
    <property type="entry name" value="PREPHENATE DEHYDROGENASE"/>
    <property type="match status" value="1"/>
</dbReference>
<dbReference type="InterPro" id="IPR008927">
    <property type="entry name" value="6-PGluconate_DH-like_C_sf"/>
</dbReference>
<name>A0ABY8PPL0_9BACT</name>
<dbReference type="SUPFAM" id="SSF51735">
    <property type="entry name" value="NAD(P)-binding Rossmann-fold domains"/>
    <property type="match status" value="1"/>
</dbReference>
<evidence type="ECO:0000259" key="2">
    <source>
        <dbReference type="PROSITE" id="PS51176"/>
    </source>
</evidence>
<dbReference type="InterPro" id="IPR003099">
    <property type="entry name" value="Prephen_DH"/>
</dbReference>
<keyword evidence="4" id="KW-1185">Reference proteome</keyword>
<dbReference type="InterPro" id="IPR050812">
    <property type="entry name" value="Preph/Arog_dehydrog"/>
</dbReference>
<dbReference type="Pfam" id="PF02153">
    <property type="entry name" value="PDH_N"/>
    <property type="match status" value="1"/>
</dbReference>
<dbReference type="EMBL" id="CP069362">
    <property type="protein sequence ID" value="WGS64561.1"/>
    <property type="molecule type" value="Genomic_DNA"/>
</dbReference>
<protein>
    <submittedName>
        <fullName evidence="3">Prephenate dehydrogenase</fullName>
    </submittedName>
</protein>
<evidence type="ECO:0000313" key="3">
    <source>
        <dbReference type="EMBL" id="WGS64561.1"/>
    </source>
</evidence>
<dbReference type="PROSITE" id="PS51176">
    <property type="entry name" value="PDH_ADH"/>
    <property type="match status" value="1"/>
</dbReference>
<gene>
    <name evidence="3" type="ORF">JRV97_09315</name>
</gene>